<gene>
    <name evidence="2" type="ORF">SAY86_023812</name>
</gene>
<dbReference type="Proteomes" id="UP001346149">
    <property type="component" value="Unassembled WGS sequence"/>
</dbReference>
<comment type="caution">
    <text evidence="2">The sequence shown here is derived from an EMBL/GenBank/DDBJ whole genome shotgun (WGS) entry which is preliminary data.</text>
</comment>
<evidence type="ECO:0000313" key="2">
    <source>
        <dbReference type="EMBL" id="KAK4793377.1"/>
    </source>
</evidence>
<feature type="region of interest" description="Disordered" evidence="1">
    <location>
        <begin position="35"/>
        <end position="103"/>
    </location>
</feature>
<feature type="region of interest" description="Disordered" evidence="1">
    <location>
        <begin position="1"/>
        <end position="20"/>
    </location>
</feature>
<name>A0AAN7LVI9_TRANT</name>
<protein>
    <submittedName>
        <fullName evidence="2">Uncharacterized protein</fullName>
    </submittedName>
</protein>
<sequence length="130" mass="14827">MAVHEDDDAESHVLGFSYNLHDKDDRNLDEEITAAKEAGQGPRSERDIQSIVITSPVDQNRRDVDSKETPCISDDSISSSHRRHLYRHDREERSGYLSDGSISKGQLGHHNKFMTEKEKDKLFWEACLAS</sequence>
<evidence type="ECO:0000256" key="1">
    <source>
        <dbReference type="SAM" id="MobiDB-lite"/>
    </source>
</evidence>
<reference evidence="2 3" key="1">
    <citation type="journal article" date="2023" name="Hortic Res">
        <title>Pangenome of water caltrop reveals structural variations and asymmetric subgenome divergence after allopolyploidization.</title>
        <authorList>
            <person name="Zhang X."/>
            <person name="Chen Y."/>
            <person name="Wang L."/>
            <person name="Yuan Y."/>
            <person name="Fang M."/>
            <person name="Shi L."/>
            <person name="Lu R."/>
            <person name="Comes H.P."/>
            <person name="Ma Y."/>
            <person name="Chen Y."/>
            <person name="Huang G."/>
            <person name="Zhou Y."/>
            <person name="Zheng Z."/>
            <person name="Qiu Y."/>
        </authorList>
    </citation>
    <scope>NUCLEOTIDE SEQUENCE [LARGE SCALE GENOMIC DNA]</scope>
    <source>
        <strain evidence="2">F231</strain>
    </source>
</reference>
<keyword evidence="3" id="KW-1185">Reference proteome</keyword>
<organism evidence="2 3">
    <name type="scientific">Trapa natans</name>
    <name type="common">Water chestnut</name>
    <dbReference type="NCBI Taxonomy" id="22666"/>
    <lineage>
        <taxon>Eukaryota</taxon>
        <taxon>Viridiplantae</taxon>
        <taxon>Streptophyta</taxon>
        <taxon>Embryophyta</taxon>
        <taxon>Tracheophyta</taxon>
        <taxon>Spermatophyta</taxon>
        <taxon>Magnoliopsida</taxon>
        <taxon>eudicotyledons</taxon>
        <taxon>Gunneridae</taxon>
        <taxon>Pentapetalae</taxon>
        <taxon>rosids</taxon>
        <taxon>malvids</taxon>
        <taxon>Myrtales</taxon>
        <taxon>Lythraceae</taxon>
        <taxon>Trapa</taxon>
    </lineage>
</organism>
<proteinExistence type="predicted"/>
<accession>A0AAN7LVI9</accession>
<evidence type="ECO:0000313" key="3">
    <source>
        <dbReference type="Proteomes" id="UP001346149"/>
    </source>
</evidence>
<feature type="compositionally biased region" description="Basic and acidic residues" evidence="1">
    <location>
        <begin position="59"/>
        <end position="68"/>
    </location>
</feature>
<dbReference type="AlphaFoldDB" id="A0AAN7LVI9"/>
<dbReference type="EMBL" id="JAXQNO010000008">
    <property type="protein sequence ID" value="KAK4793377.1"/>
    <property type="molecule type" value="Genomic_DNA"/>
</dbReference>